<keyword evidence="5" id="KW-0234">DNA repair</keyword>
<dbReference type="PANTHER" id="PTHR43003">
    <property type="entry name" value="DNA-3-METHYLADENINE GLYCOSYLASE"/>
    <property type="match status" value="1"/>
</dbReference>
<dbReference type="GO" id="GO:0006307">
    <property type="term" value="P:DNA alkylation repair"/>
    <property type="evidence" value="ECO:0007669"/>
    <property type="project" value="TreeGrafter"/>
</dbReference>
<dbReference type="Pfam" id="PF00730">
    <property type="entry name" value="HhH-GPD"/>
    <property type="match status" value="1"/>
</dbReference>
<dbReference type="Gene3D" id="1.10.340.30">
    <property type="entry name" value="Hypothetical protein, domain 2"/>
    <property type="match status" value="1"/>
</dbReference>
<dbReference type="SUPFAM" id="SSF48150">
    <property type="entry name" value="DNA-glycosylase"/>
    <property type="match status" value="1"/>
</dbReference>
<dbReference type="PROSITE" id="PS00516">
    <property type="entry name" value="ALKYLBASE_DNA_GLYCOS"/>
    <property type="match status" value="1"/>
</dbReference>
<dbReference type="FunFam" id="1.10.340.30:FF:000004">
    <property type="entry name" value="DNA-3-methyladenine glycosylase II"/>
    <property type="match status" value="1"/>
</dbReference>
<dbReference type="Proteomes" id="UP000177596">
    <property type="component" value="Unassembled WGS sequence"/>
</dbReference>
<comment type="caution">
    <text evidence="7">The sequence shown here is derived from an EMBL/GenBank/DDBJ whole genome shotgun (WGS) entry which is preliminary data.</text>
</comment>
<dbReference type="PANTHER" id="PTHR43003:SF5">
    <property type="entry name" value="DNA-3-METHYLADENINE GLYCOSYLASE"/>
    <property type="match status" value="1"/>
</dbReference>
<dbReference type="GO" id="GO:0005737">
    <property type="term" value="C:cytoplasm"/>
    <property type="evidence" value="ECO:0007669"/>
    <property type="project" value="TreeGrafter"/>
</dbReference>
<dbReference type="InterPro" id="IPR000035">
    <property type="entry name" value="Alkylbase_DNA_glycsylse_CS"/>
</dbReference>
<dbReference type="InterPro" id="IPR051912">
    <property type="entry name" value="Alkylbase_DNA_Glycosylase/TA"/>
</dbReference>
<dbReference type="EMBL" id="MGIL01000020">
    <property type="protein sequence ID" value="OGM87877.1"/>
    <property type="molecule type" value="Genomic_DNA"/>
</dbReference>
<dbReference type="AlphaFoldDB" id="A0A1F8DGZ1"/>
<evidence type="ECO:0000313" key="8">
    <source>
        <dbReference type="Proteomes" id="UP000177596"/>
    </source>
</evidence>
<sequence>MWREAEKFLLKDKYIAPLIKKWGHCEIKPKLHTDYFQGLVGDIVGQQLSGRVADVIEGRLRDKIKGRLTPNKILSLSDDELRSCGMAWSKVGAIKDLSRKVKSREIHIRKLSELPDISVKSELIVVKGIGPWTADMFLMFTLGRPDVFPIEDLGIKNGFEKVTGKKFDKIKSANLAEKYWKPFRTVASWYLWRSLENQ</sequence>
<dbReference type="InterPro" id="IPR003265">
    <property type="entry name" value="HhH-GPD_domain"/>
</dbReference>
<evidence type="ECO:0000256" key="4">
    <source>
        <dbReference type="ARBA" id="ARBA00022763"/>
    </source>
</evidence>
<feature type="domain" description="HhH-GPD" evidence="6">
    <location>
        <begin position="44"/>
        <end position="196"/>
    </location>
</feature>
<name>A0A1F8DGZ1_9BACT</name>
<protein>
    <recommendedName>
        <fullName evidence="3">DNA-3-methyladenine glycosylase II</fullName>
        <ecNumber evidence="3">3.2.2.21</ecNumber>
    </recommendedName>
</protein>
<accession>A0A1F8DGZ1</accession>
<evidence type="ECO:0000256" key="3">
    <source>
        <dbReference type="ARBA" id="ARBA00012000"/>
    </source>
</evidence>
<proteinExistence type="inferred from homology"/>
<dbReference type="InterPro" id="IPR011257">
    <property type="entry name" value="DNA_glycosylase"/>
</dbReference>
<evidence type="ECO:0000256" key="2">
    <source>
        <dbReference type="ARBA" id="ARBA00010817"/>
    </source>
</evidence>
<dbReference type="CDD" id="cd00056">
    <property type="entry name" value="ENDO3c"/>
    <property type="match status" value="1"/>
</dbReference>
<dbReference type="GO" id="GO:0006285">
    <property type="term" value="P:base-excision repair, AP site formation"/>
    <property type="evidence" value="ECO:0007669"/>
    <property type="project" value="TreeGrafter"/>
</dbReference>
<comment type="catalytic activity">
    <reaction evidence="1">
        <text>Hydrolysis of alkylated DNA, releasing 3-methyladenine, 3-methylguanine, 7-methylguanine and 7-methyladenine.</text>
        <dbReference type="EC" id="3.2.2.21"/>
    </reaction>
</comment>
<organism evidence="7 8">
    <name type="scientific">Candidatus Woesebacteria bacterium RIFOXYD1_FULL_43_18</name>
    <dbReference type="NCBI Taxonomy" id="1802551"/>
    <lineage>
        <taxon>Bacteria</taxon>
        <taxon>Candidatus Woeseibacteriota</taxon>
    </lineage>
</organism>
<keyword evidence="4" id="KW-0227">DNA damage</keyword>
<evidence type="ECO:0000256" key="1">
    <source>
        <dbReference type="ARBA" id="ARBA00000086"/>
    </source>
</evidence>
<evidence type="ECO:0000313" key="7">
    <source>
        <dbReference type="EMBL" id="OGM87877.1"/>
    </source>
</evidence>
<dbReference type="Gene3D" id="1.10.1670.40">
    <property type="match status" value="1"/>
</dbReference>
<dbReference type="GO" id="GO:0008725">
    <property type="term" value="F:DNA-3-methyladenine glycosylase activity"/>
    <property type="evidence" value="ECO:0007669"/>
    <property type="project" value="TreeGrafter"/>
</dbReference>
<dbReference type="GO" id="GO:0043916">
    <property type="term" value="F:DNA-7-methylguanine glycosylase activity"/>
    <property type="evidence" value="ECO:0007669"/>
    <property type="project" value="TreeGrafter"/>
</dbReference>
<dbReference type="EC" id="3.2.2.21" evidence="3"/>
<dbReference type="GO" id="GO:0032131">
    <property type="term" value="F:alkylated DNA binding"/>
    <property type="evidence" value="ECO:0007669"/>
    <property type="project" value="TreeGrafter"/>
</dbReference>
<dbReference type="SMART" id="SM00478">
    <property type="entry name" value="ENDO3c"/>
    <property type="match status" value="1"/>
</dbReference>
<evidence type="ECO:0000256" key="5">
    <source>
        <dbReference type="ARBA" id="ARBA00023204"/>
    </source>
</evidence>
<evidence type="ECO:0000259" key="6">
    <source>
        <dbReference type="SMART" id="SM00478"/>
    </source>
</evidence>
<reference evidence="7 8" key="1">
    <citation type="journal article" date="2016" name="Nat. Commun.">
        <title>Thousands of microbial genomes shed light on interconnected biogeochemical processes in an aquifer system.</title>
        <authorList>
            <person name="Anantharaman K."/>
            <person name="Brown C.T."/>
            <person name="Hug L.A."/>
            <person name="Sharon I."/>
            <person name="Castelle C.J."/>
            <person name="Probst A.J."/>
            <person name="Thomas B.C."/>
            <person name="Singh A."/>
            <person name="Wilkins M.J."/>
            <person name="Karaoz U."/>
            <person name="Brodie E.L."/>
            <person name="Williams K.H."/>
            <person name="Hubbard S.S."/>
            <person name="Banfield J.F."/>
        </authorList>
    </citation>
    <scope>NUCLEOTIDE SEQUENCE [LARGE SCALE GENOMIC DNA]</scope>
</reference>
<dbReference type="GO" id="GO:0032993">
    <property type="term" value="C:protein-DNA complex"/>
    <property type="evidence" value="ECO:0007669"/>
    <property type="project" value="TreeGrafter"/>
</dbReference>
<gene>
    <name evidence="7" type="ORF">A2573_01580</name>
</gene>
<comment type="similarity">
    <text evidence="2">Belongs to the alkylbase DNA glycosidase AlkA family.</text>
</comment>